<dbReference type="CDD" id="cd04301">
    <property type="entry name" value="NAT_SF"/>
    <property type="match status" value="1"/>
</dbReference>
<dbReference type="InterPro" id="IPR016181">
    <property type="entry name" value="Acyl_CoA_acyltransferase"/>
</dbReference>
<keyword evidence="4" id="KW-1185">Reference proteome</keyword>
<dbReference type="Gene3D" id="3.40.630.30">
    <property type="match status" value="1"/>
</dbReference>
<evidence type="ECO:0000313" key="3">
    <source>
        <dbReference type="EMBL" id="KAJ9607722.1"/>
    </source>
</evidence>
<gene>
    <name evidence="3" type="ORF">H2200_007800</name>
</gene>
<dbReference type="PANTHER" id="PTHR42791:SF1">
    <property type="entry name" value="N-ACETYLTRANSFERASE DOMAIN-CONTAINING PROTEIN"/>
    <property type="match status" value="1"/>
</dbReference>
<evidence type="ECO:0000259" key="2">
    <source>
        <dbReference type="Pfam" id="PF13508"/>
    </source>
</evidence>
<feature type="region of interest" description="Disordered" evidence="1">
    <location>
        <begin position="120"/>
        <end position="141"/>
    </location>
</feature>
<comment type="caution">
    <text evidence="3">The sequence shown here is derived from an EMBL/GenBank/DDBJ whole genome shotgun (WGS) entry which is preliminary data.</text>
</comment>
<dbReference type="InterPro" id="IPR000182">
    <property type="entry name" value="GNAT_dom"/>
</dbReference>
<dbReference type="InterPro" id="IPR052523">
    <property type="entry name" value="Trichothecene_AcTrans"/>
</dbReference>
<reference evidence="3" key="1">
    <citation type="submission" date="2022-10" db="EMBL/GenBank/DDBJ databases">
        <title>Culturing micro-colonial fungi from biological soil crusts in the Mojave desert and describing Neophaeococcomyces mojavensis, and introducing the new genera and species Taxawa tesnikishii.</title>
        <authorList>
            <person name="Kurbessoian T."/>
            <person name="Stajich J.E."/>
        </authorList>
    </citation>
    <scope>NUCLEOTIDE SEQUENCE</scope>
    <source>
        <strain evidence="3">TK_41</strain>
    </source>
</reference>
<dbReference type="Proteomes" id="UP001172673">
    <property type="component" value="Unassembled WGS sequence"/>
</dbReference>
<feature type="compositionally biased region" description="Polar residues" evidence="1">
    <location>
        <begin position="121"/>
        <end position="132"/>
    </location>
</feature>
<protein>
    <recommendedName>
        <fullName evidence="2">N-acetyltransferase domain-containing protein</fullName>
    </recommendedName>
</protein>
<dbReference type="GO" id="GO:0016747">
    <property type="term" value="F:acyltransferase activity, transferring groups other than amino-acyl groups"/>
    <property type="evidence" value="ECO:0007669"/>
    <property type="project" value="InterPro"/>
</dbReference>
<dbReference type="Pfam" id="PF13508">
    <property type="entry name" value="Acetyltransf_7"/>
    <property type="match status" value="1"/>
</dbReference>
<evidence type="ECO:0000256" key="1">
    <source>
        <dbReference type="SAM" id="MobiDB-lite"/>
    </source>
</evidence>
<dbReference type="PANTHER" id="PTHR42791">
    <property type="entry name" value="GNAT FAMILY ACETYLTRANSFERASE"/>
    <property type="match status" value="1"/>
</dbReference>
<accession>A0AA39CGT7</accession>
<proteinExistence type="predicted"/>
<evidence type="ECO:0000313" key="4">
    <source>
        <dbReference type="Proteomes" id="UP001172673"/>
    </source>
</evidence>
<dbReference type="SUPFAM" id="SSF55729">
    <property type="entry name" value="Acyl-CoA N-acyltransferases (Nat)"/>
    <property type="match status" value="1"/>
</dbReference>
<organism evidence="3 4">
    <name type="scientific">Cladophialophora chaetospira</name>
    <dbReference type="NCBI Taxonomy" id="386627"/>
    <lineage>
        <taxon>Eukaryota</taxon>
        <taxon>Fungi</taxon>
        <taxon>Dikarya</taxon>
        <taxon>Ascomycota</taxon>
        <taxon>Pezizomycotina</taxon>
        <taxon>Eurotiomycetes</taxon>
        <taxon>Chaetothyriomycetidae</taxon>
        <taxon>Chaetothyriales</taxon>
        <taxon>Herpotrichiellaceae</taxon>
        <taxon>Cladophialophora</taxon>
    </lineage>
</organism>
<dbReference type="EMBL" id="JAPDRK010000011">
    <property type="protein sequence ID" value="KAJ9607722.1"/>
    <property type="molecule type" value="Genomic_DNA"/>
</dbReference>
<dbReference type="AlphaFoldDB" id="A0AA39CGT7"/>
<sequence>MTLHIHQLDPSNPNDHLYFPTIARVHLAAWLTVPLMKAIYYGPPDAYPGYLASMEQRHTKAFREESDCRFAVVLDDAFPPDDEVVFGWTTTSESNSPPRGKVIAAIKYYFVNTGPYAPSFDATTEEPTTSSSKDTRSWPPQSHEALASDFWSQLVRAREMLTSKLGDHVLVDNLYTDPNHHRRGAGGLLMRHACNEADAQGLPSMLEASPKGIGVYQSVGYEAWGEGGDDGQGVIWVDLERWAGAQDRGVEFTEERIRRDPERKGEGWYAQVLMVRLARRE</sequence>
<feature type="domain" description="N-acetyltransferase" evidence="2">
    <location>
        <begin position="169"/>
        <end position="222"/>
    </location>
</feature>
<name>A0AA39CGT7_9EURO</name>